<name>A0A1H2TJM8_9PSEU</name>
<dbReference type="EMBL" id="FNON01000001">
    <property type="protein sequence ID" value="SDW44111.1"/>
    <property type="molecule type" value="Genomic_DNA"/>
</dbReference>
<dbReference type="Proteomes" id="UP000199515">
    <property type="component" value="Unassembled WGS sequence"/>
</dbReference>
<evidence type="ECO:0000256" key="1">
    <source>
        <dbReference type="SAM" id="MobiDB-lite"/>
    </source>
</evidence>
<accession>A0A1H2TJM8</accession>
<protein>
    <submittedName>
        <fullName evidence="2">Uncharacterized protein</fullName>
    </submittedName>
</protein>
<gene>
    <name evidence="2" type="ORF">SAMN05421504_101586</name>
</gene>
<dbReference type="Gene3D" id="3.90.176.10">
    <property type="entry name" value="Toxin ADP-ribosyltransferase, Chain A, domain 1"/>
    <property type="match status" value="1"/>
</dbReference>
<evidence type="ECO:0000313" key="2">
    <source>
        <dbReference type="EMBL" id="SDW44111.1"/>
    </source>
</evidence>
<reference evidence="2 3" key="1">
    <citation type="submission" date="2016-10" db="EMBL/GenBank/DDBJ databases">
        <authorList>
            <person name="de Groot N.N."/>
        </authorList>
    </citation>
    <scope>NUCLEOTIDE SEQUENCE [LARGE SCALE GENOMIC DNA]</scope>
    <source>
        <strain evidence="2 3">CPCC 202699</strain>
    </source>
</reference>
<dbReference type="RefSeq" id="WP_143046962.1">
    <property type="nucleotide sequence ID" value="NZ_FNON01000001.1"/>
</dbReference>
<sequence length="672" mass="70996">MSSALFIEPCGANSIIRVPGDRDAREHALFTAVPSVPGEAVVTATVGALMNRDLPQVVAQAAKRDLSVKRVWLALSGLGRPIKTGSPFPQRLAESLGVEVLAPDGALSLAPGGLLFVGGGVWRCFRPSDTSRPWGTRFPQPEWEALLPQDPVTVAGLTVEPIPAGLLVRPDGASPTSPVDPAYAVAVDPARPRLVLGRPGEAGYSPAQAAALLTRLRTSFELVPHTPRVATTDWLAELAARLGQDVRAATGMPLYALDGSVQVIAHNIEGGQLLRHAATVRIHQPDGRIRVLAYTPPPAGWVVAKDRVFRLPRAAELTPGDPVVEVIPAGLAVIPSAIATGRHAASLLAAEPHRFIVTVGLPGAGLPGWTPEILSALLAGLPPDALARLRILVLARVTESDREMLAEAAGGHARALEFSQVPAGSQDGTAAPVAVEPVTMPHARHRSTKIEQTEFQRLASFEPDPAVPAAERADLAAVRCYLGGGPLGAVAINAKLAAGTPVPTAYLACLNSGLRRLPVHRGVVYRPIRLSGKENLAFGEGEVLTEPGFLTTSATTGIAVPGSDVDLLIWSRNGRRTDELGVAGLSEEIVFSAKTRFKVLALDFESPPAVLLRELHPDEIPYSRILDTTDVAVLSKLRRALDRRRASARVAVTDEDQQARLAEPPQTMSPTS</sequence>
<evidence type="ECO:0000313" key="3">
    <source>
        <dbReference type="Proteomes" id="UP000199515"/>
    </source>
</evidence>
<dbReference type="STRING" id="589385.SAMN05421504_101586"/>
<dbReference type="SUPFAM" id="SSF56399">
    <property type="entry name" value="ADP-ribosylation"/>
    <property type="match status" value="1"/>
</dbReference>
<feature type="region of interest" description="Disordered" evidence="1">
    <location>
        <begin position="652"/>
        <end position="672"/>
    </location>
</feature>
<keyword evidence="3" id="KW-1185">Reference proteome</keyword>
<organism evidence="2 3">
    <name type="scientific">Amycolatopsis xylanica</name>
    <dbReference type="NCBI Taxonomy" id="589385"/>
    <lineage>
        <taxon>Bacteria</taxon>
        <taxon>Bacillati</taxon>
        <taxon>Actinomycetota</taxon>
        <taxon>Actinomycetes</taxon>
        <taxon>Pseudonocardiales</taxon>
        <taxon>Pseudonocardiaceae</taxon>
        <taxon>Amycolatopsis</taxon>
    </lineage>
</organism>
<proteinExistence type="predicted"/>
<dbReference type="AlphaFoldDB" id="A0A1H2TJM8"/>
<dbReference type="OrthoDB" id="3320501at2"/>